<dbReference type="AlphaFoldDB" id="A0A6M3K241"/>
<dbReference type="EMBL" id="MT142214">
    <property type="protein sequence ID" value="QJA76249.1"/>
    <property type="molecule type" value="Genomic_DNA"/>
</dbReference>
<proteinExistence type="predicted"/>
<evidence type="ECO:0008006" key="2">
    <source>
        <dbReference type="Google" id="ProtNLM"/>
    </source>
</evidence>
<dbReference type="InterPro" id="IPR011335">
    <property type="entry name" value="Restrct_endonuc-II-like"/>
</dbReference>
<gene>
    <name evidence="1" type="ORF">MM415A01546_0003</name>
</gene>
<protein>
    <recommendedName>
        <fullName evidence="2">DUF559 domain-containing protein</fullName>
    </recommendedName>
</protein>
<reference evidence="1" key="1">
    <citation type="submission" date="2020-03" db="EMBL/GenBank/DDBJ databases">
        <title>The deep terrestrial virosphere.</title>
        <authorList>
            <person name="Holmfeldt K."/>
            <person name="Nilsson E."/>
            <person name="Simone D."/>
            <person name="Lopez-Fernandez M."/>
            <person name="Wu X."/>
            <person name="de Brujin I."/>
            <person name="Lundin D."/>
            <person name="Andersson A."/>
            <person name="Bertilsson S."/>
            <person name="Dopson M."/>
        </authorList>
    </citation>
    <scope>NUCLEOTIDE SEQUENCE</scope>
    <source>
        <strain evidence="1">MM415A01546</strain>
    </source>
</reference>
<dbReference type="Gene3D" id="3.40.960.10">
    <property type="entry name" value="VSR Endonuclease"/>
    <property type="match status" value="1"/>
</dbReference>
<sequence>MKASGLELQFLAQVRSARIPEPRREFRFHPVRRWRFDFAWPAHMIAVEVEGGVYSRGRHVRGVGFEKDAEKYNESARLGWRVFRFTAGMLDRNEAIPILRDILKGEES</sequence>
<organism evidence="1">
    <name type="scientific">viral metagenome</name>
    <dbReference type="NCBI Taxonomy" id="1070528"/>
    <lineage>
        <taxon>unclassified sequences</taxon>
        <taxon>metagenomes</taxon>
        <taxon>organismal metagenomes</taxon>
    </lineage>
</organism>
<dbReference type="SUPFAM" id="SSF52980">
    <property type="entry name" value="Restriction endonuclease-like"/>
    <property type="match status" value="1"/>
</dbReference>
<accession>A0A6M3K241</accession>
<name>A0A6M3K241_9ZZZZ</name>
<evidence type="ECO:0000313" key="1">
    <source>
        <dbReference type="EMBL" id="QJA76249.1"/>
    </source>
</evidence>